<dbReference type="InterPro" id="IPR034553">
    <property type="entry name" value="TOM5_viridi"/>
</dbReference>
<sequence>MADSVISVDKVKAFWHSQVHDEERWNLNKATISDGKSFGIGVNLTVNKVKRRRRIEDCSTVGKSVAKIDICLGYKGLEARKVARDDFSVGEIFISEGKKHPYNQCVLGYQWKEKFCIKLLRATALFAGSIIFMRQYGDLMAI</sequence>
<dbReference type="OrthoDB" id="5514856at2759"/>
<comment type="caution">
    <text evidence="1">The sequence shown here is derived from an EMBL/GenBank/DDBJ whole genome shotgun (WGS) entry which is preliminary data.</text>
</comment>
<dbReference type="GO" id="GO:0005742">
    <property type="term" value="C:mitochondrial outer membrane translocase complex"/>
    <property type="evidence" value="ECO:0007669"/>
    <property type="project" value="InterPro"/>
</dbReference>
<protein>
    <submittedName>
        <fullName evidence="1">Uncharacterized protein</fullName>
    </submittedName>
</protein>
<dbReference type="PANTHER" id="PTHR37251:SF1">
    <property type="entry name" value="MITOCHONDRIAL IMPORT RECEPTOR SUBUNIT TOM5 HOMOLOG"/>
    <property type="match status" value="1"/>
</dbReference>
<proteinExistence type="predicted"/>
<gene>
    <name evidence="1" type="ORF">H5410_018276</name>
</gene>
<evidence type="ECO:0000313" key="1">
    <source>
        <dbReference type="EMBL" id="KAG5618452.1"/>
    </source>
</evidence>
<evidence type="ECO:0000313" key="2">
    <source>
        <dbReference type="Proteomes" id="UP000824120"/>
    </source>
</evidence>
<dbReference type="PANTHER" id="PTHR37251">
    <property type="entry name" value="MITOCHONDRIAL IMPORT RECEPTOR SUBUNIT TOM5 HOMOLOG"/>
    <property type="match status" value="1"/>
</dbReference>
<organism evidence="1 2">
    <name type="scientific">Solanum commersonii</name>
    <name type="common">Commerson's wild potato</name>
    <name type="synonym">Commerson's nightshade</name>
    <dbReference type="NCBI Taxonomy" id="4109"/>
    <lineage>
        <taxon>Eukaryota</taxon>
        <taxon>Viridiplantae</taxon>
        <taxon>Streptophyta</taxon>
        <taxon>Embryophyta</taxon>
        <taxon>Tracheophyta</taxon>
        <taxon>Spermatophyta</taxon>
        <taxon>Magnoliopsida</taxon>
        <taxon>eudicotyledons</taxon>
        <taxon>Gunneridae</taxon>
        <taxon>Pentapetalae</taxon>
        <taxon>asterids</taxon>
        <taxon>lamiids</taxon>
        <taxon>Solanales</taxon>
        <taxon>Solanaceae</taxon>
        <taxon>Solanoideae</taxon>
        <taxon>Solaneae</taxon>
        <taxon>Solanum</taxon>
    </lineage>
</organism>
<name>A0A9J6A2N9_SOLCO</name>
<accession>A0A9J6A2N9</accession>
<reference evidence="1 2" key="1">
    <citation type="submission" date="2020-09" db="EMBL/GenBank/DDBJ databases">
        <title>De no assembly of potato wild relative species, Solanum commersonii.</title>
        <authorList>
            <person name="Cho K."/>
        </authorList>
    </citation>
    <scope>NUCLEOTIDE SEQUENCE [LARGE SCALE GENOMIC DNA]</scope>
    <source>
        <strain evidence="1">LZ3.2</strain>
        <tissue evidence="1">Leaf</tissue>
    </source>
</reference>
<dbReference type="Proteomes" id="UP000824120">
    <property type="component" value="Chromosome 3"/>
</dbReference>
<keyword evidence="2" id="KW-1185">Reference proteome</keyword>
<dbReference type="AlphaFoldDB" id="A0A9J6A2N9"/>
<dbReference type="EMBL" id="JACXVP010000003">
    <property type="protein sequence ID" value="KAG5618452.1"/>
    <property type="molecule type" value="Genomic_DNA"/>
</dbReference>